<evidence type="ECO:0000313" key="5">
    <source>
        <dbReference type="Proteomes" id="UP000294887"/>
    </source>
</evidence>
<dbReference type="AlphaFoldDB" id="A0A4R1EZB9"/>
<feature type="compositionally biased region" description="Basic and acidic residues" evidence="1">
    <location>
        <begin position="85"/>
        <end position="99"/>
    </location>
</feature>
<dbReference type="InterPro" id="IPR025392">
    <property type="entry name" value="DUF4124"/>
</dbReference>
<accession>A0A4R1EZB9</accession>
<feature type="compositionally biased region" description="Low complexity" evidence="1">
    <location>
        <begin position="131"/>
        <end position="150"/>
    </location>
</feature>
<evidence type="ECO:0000256" key="2">
    <source>
        <dbReference type="SAM" id="SignalP"/>
    </source>
</evidence>
<keyword evidence="5" id="KW-1185">Reference proteome</keyword>
<feature type="chain" id="PRO_5020845388" evidence="2">
    <location>
        <begin position="26"/>
        <end position="167"/>
    </location>
</feature>
<dbReference type="Proteomes" id="UP000294887">
    <property type="component" value="Unassembled WGS sequence"/>
</dbReference>
<feature type="signal peptide" evidence="2">
    <location>
        <begin position="1"/>
        <end position="25"/>
    </location>
</feature>
<dbReference type="RefSeq" id="WP_131906970.1">
    <property type="nucleotide sequence ID" value="NZ_BAAAFU010000001.1"/>
</dbReference>
<proteinExistence type="predicted"/>
<evidence type="ECO:0000259" key="3">
    <source>
        <dbReference type="Pfam" id="PF13511"/>
    </source>
</evidence>
<feature type="domain" description="DUF4124" evidence="3">
    <location>
        <begin position="17"/>
        <end position="59"/>
    </location>
</feature>
<protein>
    <submittedName>
        <fullName evidence="4">Uncharacterized protein DUF4124</fullName>
    </submittedName>
</protein>
<name>A0A4R1EZB9_9GAMM</name>
<sequence>MNKKIKLTISMLLFSPLLLSMEAQAKIYKCVNTEGKVYYNDKPCPVTSIEKEMKAAKDPVDGYVPPKFVPDAPEEGSKGIMIGDDSSREIDSKQSENAKAEASTTGGGGSNQNSSSGTNADTASTTSQSKETNNTSTASQNNTESANNSSPNELENVKYVESRTKKE</sequence>
<evidence type="ECO:0000256" key="1">
    <source>
        <dbReference type="SAM" id="MobiDB-lite"/>
    </source>
</evidence>
<feature type="compositionally biased region" description="Basic and acidic residues" evidence="1">
    <location>
        <begin position="155"/>
        <end position="167"/>
    </location>
</feature>
<organism evidence="4 5">
    <name type="scientific">Cocleimonas flava</name>
    <dbReference type="NCBI Taxonomy" id="634765"/>
    <lineage>
        <taxon>Bacteria</taxon>
        <taxon>Pseudomonadati</taxon>
        <taxon>Pseudomonadota</taxon>
        <taxon>Gammaproteobacteria</taxon>
        <taxon>Thiotrichales</taxon>
        <taxon>Thiotrichaceae</taxon>
        <taxon>Cocleimonas</taxon>
    </lineage>
</organism>
<gene>
    <name evidence="4" type="ORF">EV695_3238</name>
</gene>
<reference evidence="4 5" key="1">
    <citation type="submission" date="2019-03" db="EMBL/GenBank/DDBJ databases">
        <title>Genomic Encyclopedia of Type Strains, Phase IV (KMG-IV): sequencing the most valuable type-strain genomes for metagenomic binning, comparative biology and taxonomic classification.</title>
        <authorList>
            <person name="Goeker M."/>
        </authorList>
    </citation>
    <scope>NUCLEOTIDE SEQUENCE [LARGE SCALE GENOMIC DNA]</scope>
    <source>
        <strain evidence="4 5">DSM 24830</strain>
    </source>
</reference>
<keyword evidence="2" id="KW-0732">Signal</keyword>
<comment type="caution">
    <text evidence="4">The sequence shown here is derived from an EMBL/GenBank/DDBJ whole genome shotgun (WGS) entry which is preliminary data.</text>
</comment>
<evidence type="ECO:0000313" key="4">
    <source>
        <dbReference type="EMBL" id="TCJ85269.1"/>
    </source>
</evidence>
<dbReference type="Pfam" id="PF13511">
    <property type="entry name" value="DUF4124"/>
    <property type="match status" value="1"/>
</dbReference>
<dbReference type="EMBL" id="SMFQ01000004">
    <property type="protein sequence ID" value="TCJ85269.1"/>
    <property type="molecule type" value="Genomic_DNA"/>
</dbReference>
<feature type="compositionally biased region" description="Polar residues" evidence="1">
    <location>
        <begin position="120"/>
        <end position="130"/>
    </location>
</feature>
<feature type="region of interest" description="Disordered" evidence="1">
    <location>
        <begin position="57"/>
        <end position="167"/>
    </location>
</feature>